<organism evidence="12 13">
    <name type="scientific">Reticulomyxa filosa</name>
    <dbReference type="NCBI Taxonomy" id="46433"/>
    <lineage>
        <taxon>Eukaryota</taxon>
        <taxon>Sar</taxon>
        <taxon>Rhizaria</taxon>
        <taxon>Retaria</taxon>
        <taxon>Foraminifera</taxon>
        <taxon>Monothalamids</taxon>
        <taxon>Reticulomyxidae</taxon>
        <taxon>Reticulomyxa</taxon>
    </lineage>
</organism>
<dbReference type="SUPFAM" id="SSF56112">
    <property type="entry name" value="Protein kinase-like (PK-like)"/>
    <property type="match status" value="1"/>
</dbReference>
<dbReference type="GO" id="GO:0004674">
    <property type="term" value="F:protein serine/threonine kinase activity"/>
    <property type="evidence" value="ECO:0007669"/>
    <property type="project" value="UniProtKB-KW"/>
</dbReference>
<reference evidence="12 13" key="1">
    <citation type="journal article" date="2013" name="Curr. Biol.">
        <title>The Genome of the Foraminiferan Reticulomyxa filosa.</title>
        <authorList>
            <person name="Glockner G."/>
            <person name="Hulsmann N."/>
            <person name="Schleicher M."/>
            <person name="Noegel A.A."/>
            <person name="Eichinger L."/>
            <person name="Gallinger C."/>
            <person name="Pawlowski J."/>
            <person name="Sierra R."/>
            <person name="Euteneuer U."/>
            <person name="Pillet L."/>
            <person name="Moustafa A."/>
            <person name="Platzer M."/>
            <person name="Groth M."/>
            <person name="Szafranski K."/>
            <person name="Schliwa M."/>
        </authorList>
    </citation>
    <scope>NUCLEOTIDE SEQUENCE [LARGE SCALE GENOMIC DNA]</scope>
</reference>
<feature type="binding site" evidence="8">
    <location>
        <position position="260"/>
    </location>
    <ligand>
        <name>ATP</name>
        <dbReference type="ChEBI" id="CHEBI:30616"/>
    </ligand>
</feature>
<evidence type="ECO:0000313" key="12">
    <source>
        <dbReference type="EMBL" id="ETO27877.1"/>
    </source>
</evidence>
<accession>X6NRD4</accession>
<keyword evidence="6 12" id="KW-0418">Kinase</keyword>
<dbReference type="PROSITE" id="PS00108">
    <property type="entry name" value="PROTEIN_KINASE_ST"/>
    <property type="match status" value="1"/>
</dbReference>
<dbReference type="InterPro" id="IPR000719">
    <property type="entry name" value="Prot_kinase_dom"/>
</dbReference>
<evidence type="ECO:0000256" key="6">
    <source>
        <dbReference type="ARBA" id="ARBA00022777"/>
    </source>
</evidence>
<dbReference type="InterPro" id="IPR045270">
    <property type="entry name" value="STKc_AGC"/>
</dbReference>
<evidence type="ECO:0000256" key="4">
    <source>
        <dbReference type="ARBA" id="ARBA00022679"/>
    </source>
</evidence>
<evidence type="ECO:0000256" key="5">
    <source>
        <dbReference type="ARBA" id="ARBA00022741"/>
    </source>
</evidence>
<dbReference type="FunFam" id="3.30.200.20:FF:000537">
    <property type="entry name" value="Non-specific serine/threonine protein kinase"/>
    <property type="match status" value="1"/>
</dbReference>
<keyword evidence="2 9" id="KW-0723">Serine/threonine-protein kinase</keyword>
<dbReference type="GO" id="GO:0035091">
    <property type="term" value="F:phosphatidylinositol binding"/>
    <property type="evidence" value="ECO:0007669"/>
    <property type="project" value="InterPro"/>
</dbReference>
<keyword evidence="7 8" id="KW-0067">ATP-binding</keyword>
<dbReference type="EMBL" id="ASPP01006986">
    <property type="protein sequence ID" value="ETO27877.1"/>
    <property type="molecule type" value="Genomic_DNA"/>
</dbReference>
<dbReference type="SMART" id="SM00220">
    <property type="entry name" value="S_TKc"/>
    <property type="match status" value="1"/>
</dbReference>
<dbReference type="FunFam" id="1.10.510.10:FF:000008">
    <property type="entry name" value="Non-specific serine/threonine protein kinase"/>
    <property type="match status" value="1"/>
</dbReference>
<dbReference type="PROSITE" id="PS50011">
    <property type="entry name" value="PROTEIN_KINASE_DOM"/>
    <property type="match status" value="1"/>
</dbReference>
<dbReference type="GO" id="GO:0005524">
    <property type="term" value="F:ATP binding"/>
    <property type="evidence" value="ECO:0007669"/>
    <property type="project" value="UniProtKB-UniRule"/>
</dbReference>
<dbReference type="InterPro" id="IPR001683">
    <property type="entry name" value="PX_dom"/>
</dbReference>
<evidence type="ECO:0000256" key="9">
    <source>
        <dbReference type="RuleBase" id="RU000304"/>
    </source>
</evidence>
<dbReference type="OrthoDB" id="63267at2759"/>
<keyword evidence="5 8" id="KW-0547">Nucleotide-binding</keyword>
<protein>
    <submittedName>
        <fullName evidence="12">RAC-beta serine/threonine-protein kinase-A</fullName>
    </submittedName>
</protein>
<dbReference type="InterPro" id="IPR036871">
    <property type="entry name" value="PX_dom_sf"/>
</dbReference>
<evidence type="ECO:0000256" key="3">
    <source>
        <dbReference type="ARBA" id="ARBA00022553"/>
    </source>
</evidence>
<dbReference type="Pfam" id="PF00787">
    <property type="entry name" value="PX"/>
    <property type="match status" value="1"/>
</dbReference>
<dbReference type="SUPFAM" id="SSF64268">
    <property type="entry name" value="PX domain"/>
    <property type="match status" value="1"/>
</dbReference>
<evidence type="ECO:0000256" key="2">
    <source>
        <dbReference type="ARBA" id="ARBA00022527"/>
    </source>
</evidence>
<comment type="caution">
    <text evidence="12">The sequence shown here is derived from an EMBL/GenBank/DDBJ whole genome shotgun (WGS) entry which is preliminary data.</text>
</comment>
<evidence type="ECO:0000259" key="11">
    <source>
        <dbReference type="PROSITE" id="PS50011"/>
    </source>
</evidence>
<dbReference type="Gene3D" id="3.30.1520.10">
    <property type="entry name" value="Phox-like domain"/>
    <property type="match status" value="1"/>
</dbReference>
<gene>
    <name evidence="12" type="ORF">RFI_09253</name>
</gene>
<dbReference type="InterPro" id="IPR011009">
    <property type="entry name" value="Kinase-like_dom_sf"/>
</dbReference>
<comment type="similarity">
    <text evidence="1">Belongs to the protein kinase superfamily. AGC Ser/Thr protein kinase family.</text>
</comment>
<dbReference type="PROSITE" id="PS00107">
    <property type="entry name" value="PROTEIN_KINASE_ATP"/>
    <property type="match status" value="1"/>
</dbReference>
<dbReference type="AlphaFoldDB" id="X6NRD4"/>
<dbReference type="CDD" id="cd05123">
    <property type="entry name" value="STKc_AGC"/>
    <property type="match status" value="1"/>
</dbReference>
<evidence type="ECO:0000313" key="13">
    <source>
        <dbReference type="Proteomes" id="UP000023152"/>
    </source>
</evidence>
<evidence type="ECO:0000256" key="10">
    <source>
        <dbReference type="SAM" id="MobiDB-lite"/>
    </source>
</evidence>
<feature type="region of interest" description="Disordered" evidence="10">
    <location>
        <begin position="1"/>
        <end position="22"/>
    </location>
</feature>
<evidence type="ECO:0000256" key="7">
    <source>
        <dbReference type="ARBA" id="ARBA00022840"/>
    </source>
</evidence>
<dbReference type="Proteomes" id="UP000023152">
    <property type="component" value="Unassembled WGS sequence"/>
</dbReference>
<evidence type="ECO:0000256" key="1">
    <source>
        <dbReference type="ARBA" id="ARBA00009903"/>
    </source>
</evidence>
<dbReference type="OMA" id="CKENIPD"/>
<dbReference type="InterPro" id="IPR008271">
    <property type="entry name" value="Ser/Thr_kinase_AS"/>
</dbReference>
<dbReference type="InterPro" id="IPR017441">
    <property type="entry name" value="Protein_kinase_ATP_BS"/>
</dbReference>
<keyword evidence="4" id="KW-0808">Transferase</keyword>
<name>X6NRD4_RETFI</name>
<keyword evidence="13" id="KW-1185">Reference proteome</keyword>
<dbReference type="Gene3D" id="1.10.510.10">
    <property type="entry name" value="Transferase(Phosphotransferase) domain 1"/>
    <property type="match status" value="1"/>
</dbReference>
<feature type="domain" description="Protein kinase" evidence="11">
    <location>
        <begin position="231"/>
        <end position="464"/>
    </location>
</feature>
<dbReference type="PANTHER" id="PTHR24351">
    <property type="entry name" value="RIBOSOMAL PROTEIN S6 KINASE"/>
    <property type="match status" value="1"/>
</dbReference>
<evidence type="ECO:0000256" key="8">
    <source>
        <dbReference type="PROSITE-ProRule" id="PRU10141"/>
    </source>
</evidence>
<sequence length="464" mass="53394">MNHFRHMFRRREKNKDKHSSGIQTRISSVNLEDFKGKNEGDDEKTTRALVTEPSIKVECNRCHCEFCLSCGGSPHKKKFDIEMEYNKRTWKVSRNLESFVSLRQELQSTYSSLEIPSFALFPYPPEGHGDNSHKKSKGLFKKFVHKGGTPSSGHSSNNSAEVVNEEAPFMREIRTALDTWLDVALSVAELETSSEMSKFLDWSHHKTVTEAPIESTVRLSETVKSVNVNDFQLLKVLGKGSFGKVLLVRKIDNNQIYAMKCLQKHRVFQRHQVEHTKTERRVLGYLSHPFLVSLHYAFQTEQKLFLVLDYCAGGELFFHLSKAGKFTEERTKFYTAEIILALEYLHSKDIIYRDLKPENILLDSEGHVKLTDFGLCKENIPDHISAHSFCGTPEYLAPEILKKVGHGKAADWWTCGALIYEMLCGVPPFYSRDRDALFEKILRQKIRFPNYFSKEAMDLIKVLL</sequence>
<proteinExistence type="inferred from homology"/>
<dbReference type="Pfam" id="PF00069">
    <property type="entry name" value="Pkinase"/>
    <property type="match status" value="1"/>
</dbReference>
<feature type="compositionally biased region" description="Basic residues" evidence="10">
    <location>
        <begin position="1"/>
        <end position="12"/>
    </location>
</feature>
<dbReference type="Gene3D" id="3.30.200.20">
    <property type="entry name" value="Phosphorylase Kinase, domain 1"/>
    <property type="match status" value="1"/>
</dbReference>
<keyword evidence="3" id="KW-0597">Phosphoprotein</keyword>